<sequence length="171" mass="17894">MVTQSSTPSSATSHPVVEYGVPSPLSSLPPSSPMPDKRDPSQPLMTPLTQQSLSTRTTSSPLSLVATPPPTIGVSFLPPSPASAGSPPDQLSPCLLSLDFAHHPPHIPPATARFGGGSLNGIVKTEDNCALILRWYQKTVVAREVGIIDDGDDIGFITLYSLSSMFGGAYL</sequence>
<feature type="compositionally biased region" description="Low complexity" evidence="1">
    <location>
        <begin position="46"/>
        <end position="64"/>
    </location>
</feature>
<proteinExistence type="predicted"/>
<keyword evidence="3" id="KW-1185">Reference proteome</keyword>
<name>A0A5C3LEX7_9AGAR</name>
<accession>A0A5C3LEX7</accession>
<dbReference type="Proteomes" id="UP000308652">
    <property type="component" value="Unassembled WGS sequence"/>
</dbReference>
<evidence type="ECO:0000313" key="2">
    <source>
        <dbReference type="EMBL" id="TFK31205.1"/>
    </source>
</evidence>
<reference evidence="2 3" key="1">
    <citation type="journal article" date="2019" name="Nat. Ecol. Evol.">
        <title>Megaphylogeny resolves global patterns of mushroom evolution.</title>
        <authorList>
            <person name="Varga T."/>
            <person name="Krizsan K."/>
            <person name="Foldi C."/>
            <person name="Dima B."/>
            <person name="Sanchez-Garcia M."/>
            <person name="Sanchez-Ramirez S."/>
            <person name="Szollosi G.J."/>
            <person name="Szarkandi J.G."/>
            <person name="Papp V."/>
            <person name="Albert L."/>
            <person name="Andreopoulos W."/>
            <person name="Angelini C."/>
            <person name="Antonin V."/>
            <person name="Barry K.W."/>
            <person name="Bougher N.L."/>
            <person name="Buchanan P."/>
            <person name="Buyck B."/>
            <person name="Bense V."/>
            <person name="Catcheside P."/>
            <person name="Chovatia M."/>
            <person name="Cooper J."/>
            <person name="Damon W."/>
            <person name="Desjardin D."/>
            <person name="Finy P."/>
            <person name="Geml J."/>
            <person name="Haridas S."/>
            <person name="Hughes K."/>
            <person name="Justo A."/>
            <person name="Karasinski D."/>
            <person name="Kautmanova I."/>
            <person name="Kiss B."/>
            <person name="Kocsube S."/>
            <person name="Kotiranta H."/>
            <person name="LaButti K.M."/>
            <person name="Lechner B.E."/>
            <person name="Liimatainen K."/>
            <person name="Lipzen A."/>
            <person name="Lukacs Z."/>
            <person name="Mihaltcheva S."/>
            <person name="Morgado L.N."/>
            <person name="Niskanen T."/>
            <person name="Noordeloos M.E."/>
            <person name="Ohm R.A."/>
            <person name="Ortiz-Santana B."/>
            <person name="Ovrebo C."/>
            <person name="Racz N."/>
            <person name="Riley R."/>
            <person name="Savchenko A."/>
            <person name="Shiryaev A."/>
            <person name="Soop K."/>
            <person name="Spirin V."/>
            <person name="Szebenyi C."/>
            <person name="Tomsovsky M."/>
            <person name="Tulloss R.E."/>
            <person name="Uehling J."/>
            <person name="Grigoriev I.V."/>
            <person name="Vagvolgyi C."/>
            <person name="Papp T."/>
            <person name="Martin F.M."/>
            <person name="Miettinen O."/>
            <person name="Hibbett D.S."/>
            <person name="Nagy L.G."/>
        </authorList>
    </citation>
    <scope>NUCLEOTIDE SEQUENCE [LARGE SCALE GENOMIC DNA]</scope>
    <source>
        <strain evidence="2 3">CBS 166.37</strain>
    </source>
</reference>
<dbReference type="EMBL" id="ML213829">
    <property type="protein sequence ID" value="TFK31205.1"/>
    <property type="molecule type" value="Genomic_DNA"/>
</dbReference>
<organism evidence="2 3">
    <name type="scientific">Crucibulum laeve</name>
    <dbReference type="NCBI Taxonomy" id="68775"/>
    <lineage>
        <taxon>Eukaryota</taxon>
        <taxon>Fungi</taxon>
        <taxon>Dikarya</taxon>
        <taxon>Basidiomycota</taxon>
        <taxon>Agaricomycotina</taxon>
        <taxon>Agaricomycetes</taxon>
        <taxon>Agaricomycetidae</taxon>
        <taxon>Agaricales</taxon>
        <taxon>Agaricineae</taxon>
        <taxon>Nidulariaceae</taxon>
        <taxon>Crucibulum</taxon>
    </lineage>
</organism>
<feature type="compositionally biased region" description="Polar residues" evidence="1">
    <location>
        <begin position="1"/>
        <end position="13"/>
    </location>
</feature>
<gene>
    <name evidence="2" type="ORF">BDQ12DRAFT_729765</name>
</gene>
<evidence type="ECO:0000256" key="1">
    <source>
        <dbReference type="SAM" id="MobiDB-lite"/>
    </source>
</evidence>
<feature type="region of interest" description="Disordered" evidence="1">
    <location>
        <begin position="1"/>
        <end position="66"/>
    </location>
</feature>
<protein>
    <submittedName>
        <fullName evidence="2">Uncharacterized protein</fullName>
    </submittedName>
</protein>
<dbReference type="AlphaFoldDB" id="A0A5C3LEX7"/>
<evidence type="ECO:0000313" key="3">
    <source>
        <dbReference type="Proteomes" id="UP000308652"/>
    </source>
</evidence>